<comment type="caution">
    <text evidence="2">The sequence shown here is derived from an EMBL/GenBank/DDBJ whole genome shotgun (WGS) entry which is preliminary data.</text>
</comment>
<feature type="compositionally biased region" description="Polar residues" evidence="1">
    <location>
        <begin position="13"/>
        <end position="27"/>
    </location>
</feature>
<evidence type="ECO:0000313" key="2">
    <source>
        <dbReference type="EMBL" id="OGZ25756.1"/>
    </source>
</evidence>
<dbReference type="AlphaFoldDB" id="A0A1G2EIZ7"/>
<reference evidence="2 3" key="1">
    <citation type="journal article" date="2016" name="Nat. Commun.">
        <title>Thousands of microbial genomes shed light on interconnected biogeochemical processes in an aquifer system.</title>
        <authorList>
            <person name="Anantharaman K."/>
            <person name="Brown C.T."/>
            <person name="Hug L.A."/>
            <person name="Sharon I."/>
            <person name="Castelle C.J."/>
            <person name="Probst A.J."/>
            <person name="Thomas B.C."/>
            <person name="Singh A."/>
            <person name="Wilkins M.J."/>
            <person name="Karaoz U."/>
            <person name="Brodie E.L."/>
            <person name="Williams K.H."/>
            <person name="Hubbard S.S."/>
            <person name="Banfield J.F."/>
        </authorList>
    </citation>
    <scope>NUCLEOTIDE SEQUENCE [LARGE SCALE GENOMIC DNA]</scope>
</reference>
<organism evidence="2 3">
    <name type="scientific">Candidatus Nealsonbacteria bacterium RIFCSPLOWO2_12_FULL_39_31</name>
    <dbReference type="NCBI Taxonomy" id="1801676"/>
    <lineage>
        <taxon>Bacteria</taxon>
        <taxon>Candidatus Nealsoniibacteriota</taxon>
    </lineage>
</organism>
<dbReference type="EMBL" id="MHML01000041">
    <property type="protein sequence ID" value="OGZ25756.1"/>
    <property type="molecule type" value="Genomic_DNA"/>
</dbReference>
<dbReference type="Proteomes" id="UP000179122">
    <property type="component" value="Unassembled WGS sequence"/>
</dbReference>
<gene>
    <name evidence="2" type="ORF">A3F95_01240</name>
</gene>
<protein>
    <submittedName>
        <fullName evidence="2">Uncharacterized protein</fullName>
    </submittedName>
</protein>
<accession>A0A1G2EIZ7</accession>
<proteinExistence type="predicted"/>
<feature type="region of interest" description="Disordered" evidence="1">
    <location>
        <begin position="1"/>
        <end position="27"/>
    </location>
</feature>
<name>A0A1G2EIZ7_9BACT</name>
<evidence type="ECO:0000313" key="3">
    <source>
        <dbReference type="Proteomes" id="UP000179122"/>
    </source>
</evidence>
<sequence>MIWQNLGWISRTRGGNSASSDPKSASRRINSAPAACSFRAEHHTKIFFSLYLPAEASAQVEKKKSGARKLKNAKKTFLRGGERYRAAMERRISRQNVQNKI</sequence>
<evidence type="ECO:0000256" key="1">
    <source>
        <dbReference type="SAM" id="MobiDB-lite"/>
    </source>
</evidence>